<reference evidence="1" key="1">
    <citation type="submission" date="2022-09" db="EMBL/GenBank/DDBJ databases">
        <title>Diverse halophilic archaea isolated from saline environments.</title>
        <authorList>
            <person name="Cui H.-L."/>
        </authorList>
    </citation>
    <scope>NUCLEOTIDE SEQUENCE</scope>
    <source>
        <strain evidence="1">ZS-35-S2</strain>
    </source>
</reference>
<protein>
    <submittedName>
        <fullName evidence="1">ATPase</fullName>
    </submittedName>
</protein>
<name>A0A9E7R631_9EURY</name>
<keyword evidence="2" id="KW-1185">Reference proteome</keyword>
<sequence length="271" mass="29107">MQLLVAGGDRVDAGKTTFSVGLCRELDAPGYKPRAGNDYWFDHDDYRRAVDAGRLYGKDARRLTGAAPGEADPEAVNPVHRLWTPVPGPKQGLLGRTGREFLVDRVGPRGDETWVVNGTADLPNSLVESLPLEGAVTVDSVPAFNDVMAAHHVPAFEALADRIAAEDRAVVESYADIARPLDGYEPDAVAVVEPRQARIYDGARYANACEVASGSAREGTLEETTENVLAMIEPRARVELPALTGAQRKDPDAVADEYAPAYEALLATALE</sequence>
<evidence type="ECO:0000313" key="1">
    <source>
        <dbReference type="EMBL" id="UWM56504.1"/>
    </source>
</evidence>
<accession>A0A9E7R631</accession>
<dbReference type="Proteomes" id="UP001057580">
    <property type="component" value="Chromosome"/>
</dbReference>
<proteinExistence type="predicted"/>
<dbReference type="KEGG" id="ssai:N0B31_09465"/>
<organism evidence="1 2">
    <name type="scientific">Salinirubellus salinus</name>
    <dbReference type="NCBI Taxonomy" id="1364945"/>
    <lineage>
        <taxon>Archaea</taxon>
        <taxon>Methanobacteriati</taxon>
        <taxon>Methanobacteriota</taxon>
        <taxon>Stenosarchaea group</taxon>
        <taxon>Halobacteria</taxon>
        <taxon>Halobacteriales</taxon>
        <taxon>Natronomonadaceae</taxon>
        <taxon>Salinirubellus</taxon>
    </lineage>
</organism>
<dbReference type="RefSeq" id="WP_260643618.1">
    <property type="nucleotide sequence ID" value="NZ_CP104003.1"/>
</dbReference>
<dbReference type="CDD" id="cd01983">
    <property type="entry name" value="SIMIBI"/>
    <property type="match status" value="1"/>
</dbReference>
<gene>
    <name evidence="1" type="ORF">N0B31_09465</name>
</gene>
<evidence type="ECO:0000313" key="2">
    <source>
        <dbReference type="Proteomes" id="UP001057580"/>
    </source>
</evidence>
<dbReference type="GeneID" id="74942649"/>
<dbReference type="EMBL" id="CP104003">
    <property type="protein sequence ID" value="UWM56504.1"/>
    <property type="molecule type" value="Genomic_DNA"/>
</dbReference>
<dbReference type="AlphaFoldDB" id="A0A9E7R631"/>